<evidence type="ECO:0000256" key="1">
    <source>
        <dbReference type="ARBA" id="ARBA00022729"/>
    </source>
</evidence>
<feature type="domain" description="Secretion system C-terminal sorting" evidence="4">
    <location>
        <begin position="2089"/>
        <end position="2156"/>
    </location>
</feature>
<dbReference type="Pfam" id="PF16403">
    <property type="entry name" value="Bact_surface_Ig-like"/>
    <property type="match status" value="3"/>
</dbReference>
<dbReference type="Pfam" id="PF18962">
    <property type="entry name" value="Por_Secre_tail"/>
    <property type="match status" value="1"/>
</dbReference>
<dbReference type="InterPro" id="IPR013783">
    <property type="entry name" value="Ig-like_fold"/>
</dbReference>
<organism evidence="5 6">
    <name type="scientific">Polaribacter ponticola</name>
    <dbReference type="NCBI Taxonomy" id="2978475"/>
    <lineage>
        <taxon>Bacteria</taxon>
        <taxon>Pseudomonadati</taxon>
        <taxon>Bacteroidota</taxon>
        <taxon>Flavobacteriia</taxon>
        <taxon>Flavobacteriales</taxon>
        <taxon>Flavobacteriaceae</taxon>
    </lineage>
</organism>
<feature type="domain" description="Pesticidal crystal protein Cry22Aa Ig-like" evidence="3">
    <location>
        <begin position="377"/>
        <end position="450"/>
    </location>
</feature>
<dbReference type="Proteomes" id="UP001151478">
    <property type="component" value="Unassembled WGS sequence"/>
</dbReference>
<proteinExistence type="predicted"/>
<accession>A0ABT5SDG4</accession>
<keyword evidence="6" id="KW-1185">Reference proteome</keyword>
<feature type="domain" description="Pesticidal crystal protein Cry22Aa Ig-like" evidence="3">
    <location>
        <begin position="551"/>
        <end position="606"/>
    </location>
</feature>
<dbReference type="InterPro" id="IPR025667">
    <property type="entry name" value="SprB_repeat"/>
</dbReference>
<evidence type="ECO:0000256" key="2">
    <source>
        <dbReference type="SAM" id="SignalP"/>
    </source>
</evidence>
<name>A0ABT5SDG4_9FLAO</name>
<feature type="signal peptide" evidence="2">
    <location>
        <begin position="1"/>
        <end position="30"/>
    </location>
</feature>
<dbReference type="NCBIfam" id="TIGR04183">
    <property type="entry name" value="Por_Secre_tail"/>
    <property type="match status" value="1"/>
</dbReference>
<sequence>MNKKITLDLVGKTSLFSFLLIAMLSLQTFSQVDLQATVTNETCFGDSNGNVVLNPTNGTAPYTFGEFFNDNFSGGITFGNYVGTAITTSDTNSELSLIPVSASDSWESAFVSNQTFTREAGLTFEGSVYIPDSDYKAIMIGFNDGLNSGEGSVQHGLYFFDNGGDTDVTARWSVGASAINGGTSYTNNNGQGHWLDFKIVLNAQAGATYSVKREGEANYTNTHTANVGSLATFKIGVQANVGSGGVVTSNTLHKNWRVYKTATATTNLSPGSYTYNVTDANGSYDSLTVTVASDTEAPTITITNGAIVAHEAKTAYVDSGAVANDNCSATLTNTVNNVPASPNLGQYTVDYTATDTAGNSVTSSRTVNVVDTTLPIISLNSSGVLTMAVGTVYSELGATAADNYDGDISANIVVDDSNVNASVVGVYSVTYNVNDSSSNSATEVTRTVNVVDTTDPIAIANAGPIVINLNGTTTITAQDVDNGSSDNYVAGGISLSIDKSSFNCNDLGNNTVTLTVTDSSNNTSTTTIIVSVIDDVEPLNVMLINPAYVHPTGTGYVEQGFMYDEECLNRTEIISSDLDVNQWGTYTIVYKLVDDSGNESATITRTQVVNNTPTTNAANFTVNQDTNNHLFDVLDGDSFGPDGYKSFVISGNRSTQNGTLVLNNNNTPLDPTDDTVTYSPRATYNGPDSFTYTIEDENGDSVTTTVNIVVRPIVPTAVNDDVAVVKNSSNNIISVLSNDDFGGNGTHSGHSLTFTNGSNSSASANGGVITVSGGNILYSTPNDFIGVDSFDYTITDGDGDADTATVTVTVSTATDTPSAEADIVTVNQDSTGNLINVLDNDDFGTDGAAANPLIVTGSSALGGTTAVVNGEVSYDPAANFVGIDTFEYTIEDSNGDTSIATVTVTVTEVVLVNGVPTAENDAVTVNAGQMTVINVLADNGNGADSFGTDGAIDNGLTMTNGTITSASLKGSLISVDRNGTATTLDDVFNYTPSALAIADETDAFSYTITDASGDASTATVTVTVVAITDIPSAIADVATVNQDSTGNLIDVLDNDDYGTDGAAANPLTVTGSSTLGGTTAVVNGEVSYDPAANFVGIDTFEYTIEDSNGDTSTATVTVTVEEIVVVNGVPTAVADTVIVAVDSSDNIIDVADNDNFGTDGEHGLHPITLTNGKLSTVSNNGGAINVVNGNVNYTPPAGFNGSDSFDYTITDGNGDADTATVTITVGALPTVAIDDSFSIDVDVATNLDVLANDLPGATIISHDAVSLEGHAISGTTSLLTYTPTGGFTGTDSFNYVISGGSIATVTLTVGVVLPVNPAPTAQNDAVTVNAGQLTVINVLADNGNGADSFGTDGAIDNGLTMTNGTITSASLKGSLISVDRNGTATTLDDVFNYTPSALAMSDGTDTFSYTITDATGDASTGTVTVTIAAITDAPSAIADAATVNQDTTGNLIDVLDNDDYGTDGAAAANSLAVTGTSALGGTTTVVNGEVSYDPAANFVGIDTFEYTIEDSNGDKSTATVTVTVEEVVVVNGTPTAVDDTITVFTGSSDNIIDVTDNDNFGSDNEHGNHPITMPNGSLSSASAHGGAISVGDNNTVNDLTDDVILYSAPAGFTGVDTFDYTITDGNGDASTATVTVTVNAVTDAPSAVADTATVSQNTTGNLIDVLVNDDYGTDGAAANPLTVNGSSALGGTTAVVNGEVSYDPAANFVGIDTFEYTIEDSNGDTSTATVTVTVTEVVLVNGMPTAENDVVTVNAGQMTVINVLADNGNGVDSFGTDGAIDNGLTMTNGTILSASLKGSSISVDRNGTSATLDDVFNYTPSALAIADGTDTFSYTITDASGDASTATVTVTVNPAPALGFTPDSFIVNQNSTDNEFDVMANDTDDAGFAPTDVRFLIESVDHLTGTTEYGGTVTLNTNGTANDTSDDVINYTPAVNFIGTDTFNYVPGNDRNTLVQVTVTVEEVIVVNGTPTAVADFTSVTEGTNNNIIDVTDNDNFGTDGEHSNHPLTLSNGRVSTVSNNGGAITVSGGNVLYSAPAGFTGTDSFDYTITDGNGDAATATVTITVAALKSLSVGTSGIKVFENEFLAYPNPTKGYLKSTLLSSISTKATVSIFDITGKVVYSSNLELNKGKNEFELNLNLKAGIMFIKITSPEVNFGTSKILFK</sequence>
<dbReference type="RefSeq" id="WP_265726393.1">
    <property type="nucleotide sequence ID" value="NZ_JAOSLC020000003.1"/>
</dbReference>
<dbReference type="Gene3D" id="2.60.40.10">
    <property type="entry name" value="Immunoglobulins"/>
    <property type="match status" value="3"/>
</dbReference>
<evidence type="ECO:0000259" key="3">
    <source>
        <dbReference type="Pfam" id="PF16403"/>
    </source>
</evidence>
<dbReference type="PANTHER" id="PTHR24273">
    <property type="entry name" value="FI04643P-RELATED"/>
    <property type="match status" value="1"/>
</dbReference>
<dbReference type="Gene3D" id="2.60.40.3440">
    <property type="match status" value="8"/>
</dbReference>
<comment type="caution">
    <text evidence="5">The sequence shown here is derived from an EMBL/GenBank/DDBJ whole genome shotgun (WGS) entry which is preliminary data.</text>
</comment>
<feature type="domain" description="Pesticidal crystal protein Cry22Aa Ig-like" evidence="3">
    <location>
        <begin position="311"/>
        <end position="369"/>
    </location>
</feature>
<reference evidence="5" key="1">
    <citation type="submission" date="2023-02" db="EMBL/GenBank/DDBJ databases">
        <title>Polaribacter ponticola sp. nov., isolated from seawater.</title>
        <authorList>
            <person name="Baek J.H."/>
            <person name="Kim J.M."/>
            <person name="Choi D.G."/>
            <person name="Jeon C.O."/>
        </authorList>
    </citation>
    <scope>NUCLEOTIDE SEQUENCE</scope>
    <source>
        <strain evidence="5">MSW5</strain>
    </source>
</reference>
<gene>
    <name evidence="5" type="ORF">N5A56_016305</name>
</gene>
<dbReference type="InterPro" id="IPR032179">
    <property type="entry name" value="Cry22Aa_Ig-like"/>
</dbReference>
<protein>
    <submittedName>
        <fullName evidence="5">Ig-like domain-containing protein</fullName>
    </submittedName>
</protein>
<dbReference type="Gene3D" id="2.60.40.2810">
    <property type="match status" value="2"/>
</dbReference>
<evidence type="ECO:0000259" key="4">
    <source>
        <dbReference type="Pfam" id="PF18962"/>
    </source>
</evidence>
<evidence type="ECO:0000313" key="5">
    <source>
        <dbReference type="EMBL" id="MDD7915889.1"/>
    </source>
</evidence>
<dbReference type="InterPro" id="IPR026444">
    <property type="entry name" value="Secre_tail"/>
</dbReference>
<dbReference type="Pfam" id="PF17963">
    <property type="entry name" value="Big_9"/>
    <property type="match status" value="14"/>
</dbReference>
<keyword evidence="1 2" id="KW-0732">Signal</keyword>
<dbReference type="EMBL" id="JAOSLC020000003">
    <property type="protein sequence ID" value="MDD7915889.1"/>
    <property type="molecule type" value="Genomic_DNA"/>
</dbReference>
<dbReference type="Pfam" id="PF13573">
    <property type="entry name" value="SprB"/>
    <property type="match status" value="1"/>
</dbReference>
<feature type="chain" id="PRO_5045093400" evidence="2">
    <location>
        <begin position="31"/>
        <end position="2165"/>
    </location>
</feature>
<dbReference type="PANTHER" id="PTHR24273:SF32">
    <property type="entry name" value="HYALIN"/>
    <property type="match status" value="1"/>
</dbReference>
<dbReference type="NCBIfam" id="NF012211">
    <property type="entry name" value="tand_rpt_95"/>
    <property type="match status" value="11"/>
</dbReference>
<evidence type="ECO:0000313" key="6">
    <source>
        <dbReference type="Proteomes" id="UP001151478"/>
    </source>
</evidence>